<evidence type="ECO:0000313" key="1">
    <source>
        <dbReference type="EMBL" id="CAF4328882.1"/>
    </source>
</evidence>
<evidence type="ECO:0000313" key="2">
    <source>
        <dbReference type="Proteomes" id="UP000663836"/>
    </source>
</evidence>
<accession>A0A820JK81</accession>
<feature type="non-terminal residue" evidence="1">
    <location>
        <position position="1"/>
    </location>
</feature>
<reference evidence="1" key="1">
    <citation type="submission" date="2021-02" db="EMBL/GenBank/DDBJ databases">
        <authorList>
            <person name="Nowell W R."/>
        </authorList>
    </citation>
    <scope>NUCLEOTIDE SEQUENCE</scope>
</reference>
<dbReference type="Proteomes" id="UP000663836">
    <property type="component" value="Unassembled WGS sequence"/>
</dbReference>
<dbReference type="EMBL" id="CAJOBD010043839">
    <property type="protein sequence ID" value="CAF4328882.1"/>
    <property type="molecule type" value="Genomic_DNA"/>
</dbReference>
<sequence length="26" mass="2619">RMAARIVAEGLTFLSSNLAGDGRGGV</sequence>
<gene>
    <name evidence="1" type="ORF">JBS370_LOCUS41249</name>
</gene>
<dbReference type="AlphaFoldDB" id="A0A820JK81"/>
<name>A0A820JK81_9BILA</name>
<comment type="caution">
    <text evidence="1">The sequence shown here is derived from an EMBL/GenBank/DDBJ whole genome shotgun (WGS) entry which is preliminary data.</text>
</comment>
<protein>
    <submittedName>
        <fullName evidence="1">Uncharacterized protein</fullName>
    </submittedName>
</protein>
<organism evidence="1 2">
    <name type="scientific">Rotaria sordida</name>
    <dbReference type="NCBI Taxonomy" id="392033"/>
    <lineage>
        <taxon>Eukaryota</taxon>
        <taxon>Metazoa</taxon>
        <taxon>Spiralia</taxon>
        <taxon>Gnathifera</taxon>
        <taxon>Rotifera</taxon>
        <taxon>Eurotatoria</taxon>
        <taxon>Bdelloidea</taxon>
        <taxon>Philodinida</taxon>
        <taxon>Philodinidae</taxon>
        <taxon>Rotaria</taxon>
    </lineage>
</organism>
<proteinExistence type="predicted"/>